<name>A0ABT8MUL0_9BACL</name>
<keyword evidence="1" id="KW-1133">Transmembrane helix</keyword>
<protein>
    <submittedName>
        <fullName evidence="2">Uncharacterized protein</fullName>
    </submittedName>
</protein>
<evidence type="ECO:0000313" key="3">
    <source>
        <dbReference type="Proteomes" id="UP001172054"/>
    </source>
</evidence>
<organism evidence="2 3">
    <name type="scientific">Planococcus liqunii</name>
    <dbReference type="NCBI Taxonomy" id="3058394"/>
    <lineage>
        <taxon>Bacteria</taxon>
        <taxon>Bacillati</taxon>
        <taxon>Bacillota</taxon>
        <taxon>Bacilli</taxon>
        <taxon>Bacillales</taxon>
        <taxon>Caryophanaceae</taxon>
        <taxon>Planococcus</taxon>
    </lineage>
</organism>
<dbReference type="Proteomes" id="UP001172054">
    <property type="component" value="Unassembled WGS sequence"/>
</dbReference>
<accession>A0ABT8MUL0</accession>
<feature type="transmembrane region" description="Helical" evidence="1">
    <location>
        <begin position="58"/>
        <end position="76"/>
    </location>
</feature>
<evidence type="ECO:0000313" key="2">
    <source>
        <dbReference type="EMBL" id="MDN7228415.1"/>
    </source>
</evidence>
<keyword evidence="1" id="KW-0812">Transmembrane</keyword>
<keyword evidence="3" id="KW-1185">Reference proteome</keyword>
<comment type="caution">
    <text evidence="2">The sequence shown here is derived from an EMBL/GenBank/DDBJ whole genome shotgun (WGS) entry which is preliminary data.</text>
</comment>
<sequence length="77" mass="8267">MKEPLAIEQTGKCFGVSFSVHVGDFGRYGGRGIFAGKATGQMGGTIDYVNWLPKRFKADGLMGVILFIAITLLISVL</sequence>
<dbReference type="RefSeq" id="WP_300982317.1">
    <property type="nucleotide sequence ID" value="NZ_CP129238.1"/>
</dbReference>
<gene>
    <name evidence="2" type="ORF">QWY15_14040</name>
</gene>
<proteinExistence type="predicted"/>
<reference evidence="2 3" key="1">
    <citation type="submission" date="2023-06" db="EMBL/GenBank/DDBJ databases">
        <title>Novel species in genus Planococcus.</title>
        <authorList>
            <person name="Ning S."/>
        </authorList>
    </citation>
    <scope>NUCLEOTIDE SEQUENCE [LARGE SCALE GENOMIC DNA]</scope>
    <source>
        <strain evidence="2 3">N064</strain>
    </source>
</reference>
<keyword evidence="1" id="KW-0472">Membrane</keyword>
<dbReference type="EMBL" id="JAUJWW010000006">
    <property type="protein sequence ID" value="MDN7228415.1"/>
    <property type="molecule type" value="Genomic_DNA"/>
</dbReference>
<evidence type="ECO:0000256" key="1">
    <source>
        <dbReference type="SAM" id="Phobius"/>
    </source>
</evidence>